<dbReference type="Proteomes" id="UP000569732">
    <property type="component" value="Unassembled WGS sequence"/>
</dbReference>
<dbReference type="GO" id="GO:0016746">
    <property type="term" value="F:acyltransferase activity"/>
    <property type="evidence" value="ECO:0007669"/>
    <property type="project" value="UniProtKB-KW"/>
</dbReference>
<name>A0A853I4F5_9GAMM</name>
<comment type="caution">
    <text evidence="3">The sequence shown here is derived from an EMBL/GenBank/DDBJ whole genome shotgun (WGS) entry which is preliminary data.</text>
</comment>
<dbReference type="SMART" id="SM00563">
    <property type="entry name" value="PlsC"/>
    <property type="match status" value="1"/>
</dbReference>
<keyword evidence="3" id="KW-0808">Transferase</keyword>
<reference evidence="3 4" key="1">
    <citation type="submission" date="2020-07" db="EMBL/GenBank/DDBJ databases">
        <title>Endozoicomonas sp. nov., isolated from sediment.</title>
        <authorList>
            <person name="Gu T."/>
        </authorList>
    </citation>
    <scope>NUCLEOTIDE SEQUENCE [LARGE SCALE GENOMIC DNA]</scope>
    <source>
        <strain evidence="3 4">SM1973</strain>
    </source>
</reference>
<dbReference type="PROSITE" id="PS51257">
    <property type="entry name" value="PROKAR_LIPOPROTEIN"/>
    <property type="match status" value="1"/>
</dbReference>
<gene>
    <name evidence="3" type="ORF">H0A36_06205</name>
</gene>
<dbReference type="AlphaFoldDB" id="A0A853I4F5"/>
<dbReference type="PANTHER" id="PTHR10983:SF16">
    <property type="entry name" value="LYSOCARDIOLIPIN ACYLTRANSFERASE 1"/>
    <property type="match status" value="1"/>
</dbReference>
<evidence type="ECO:0000259" key="2">
    <source>
        <dbReference type="SMART" id="SM00563"/>
    </source>
</evidence>
<dbReference type="PANTHER" id="PTHR10983">
    <property type="entry name" value="1-ACYLGLYCEROL-3-PHOSPHATE ACYLTRANSFERASE-RELATED"/>
    <property type="match status" value="1"/>
</dbReference>
<dbReference type="RefSeq" id="WP_180567630.1">
    <property type="nucleotide sequence ID" value="NZ_JACCKB010000006.1"/>
</dbReference>
<keyword evidence="1" id="KW-0812">Transmembrane</keyword>
<evidence type="ECO:0000313" key="4">
    <source>
        <dbReference type="Proteomes" id="UP000569732"/>
    </source>
</evidence>
<organism evidence="3 4">
    <name type="scientific">Spartinivicinus marinus</name>
    <dbReference type="NCBI Taxonomy" id="2994442"/>
    <lineage>
        <taxon>Bacteria</taxon>
        <taxon>Pseudomonadati</taxon>
        <taxon>Pseudomonadota</taxon>
        <taxon>Gammaproteobacteria</taxon>
        <taxon>Oceanospirillales</taxon>
        <taxon>Zooshikellaceae</taxon>
        <taxon>Spartinivicinus</taxon>
    </lineage>
</organism>
<dbReference type="SUPFAM" id="SSF69593">
    <property type="entry name" value="Glycerol-3-phosphate (1)-acyltransferase"/>
    <property type="match status" value="1"/>
</dbReference>
<evidence type="ECO:0000313" key="3">
    <source>
        <dbReference type="EMBL" id="NYZ65598.1"/>
    </source>
</evidence>
<accession>A0A853I4F5</accession>
<protein>
    <submittedName>
        <fullName evidence="3">Acyltransferase</fullName>
    </submittedName>
</protein>
<dbReference type="EMBL" id="JACCKB010000006">
    <property type="protein sequence ID" value="NYZ65598.1"/>
    <property type="molecule type" value="Genomic_DNA"/>
</dbReference>
<keyword evidence="3" id="KW-0012">Acyltransferase</keyword>
<dbReference type="InterPro" id="IPR002123">
    <property type="entry name" value="Plipid/glycerol_acylTrfase"/>
</dbReference>
<dbReference type="NCBIfam" id="NF010621">
    <property type="entry name" value="PRK14014.1"/>
    <property type="match status" value="1"/>
</dbReference>
<keyword evidence="1" id="KW-1133">Transmembrane helix</keyword>
<dbReference type="Pfam" id="PF01553">
    <property type="entry name" value="Acyltransferase"/>
    <property type="match status" value="1"/>
</dbReference>
<keyword evidence="1" id="KW-0472">Membrane</keyword>
<proteinExistence type="predicted"/>
<feature type="transmembrane region" description="Helical" evidence="1">
    <location>
        <begin position="12"/>
        <end position="35"/>
    </location>
</feature>
<sequence>MLKKLPPPIKGCIACLMLALNTIILSCPLLIIALLKLLIPIKAWQQACAKILIKIAELWMCINSLWMKLTQQLKLDVKGLSSLKKDGWYLVTSNHQSWADITLLQHILNRRIPMLKFFIKQELIWIPVIGLCWWALDFPFMKRYSKAYLEKHPEKKGQDLATTRKACEKFKETPVAVFNFIEGTRFTDEKHRAQQSPFNHLLKPKAGGIGFVLGAMGDQLKSLLDITIYYPEKQLSYWDFLCGKINDVAIRIEKIEIPKELLNKDYINDGQFREQFQLWVTELWEKKDQLLGELSKQKTVVS</sequence>
<dbReference type="CDD" id="cd07990">
    <property type="entry name" value="LPLAT_LCLAT1-like"/>
    <property type="match status" value="1"/>
</dbReference>
<evidence type="ECO:0000256" key="1">
    <source>
        <dbReference type="SAM" id="Phobius"/>
    </source>
</evidence>
<keyword evidence="4" id="KW-1185">Reference proteome</keyword>
<feature type="domain" description="Phospholipid/glycerol acyltransferase" evidence="2">
    <location>
        <begin position="89"/>
        <end position="216"/>
    </location>
</feature>